<evidence type="ECO:0000313" key="2">
    <source>
        <dbReference type="EMBL" id="GFY91194.1"/>
    </source>
</evidence>
<protein>
    <submittedName>
        <fullName evidence="2">Uncharacterized protein</fullName>
    </submittedName>
</protein>
<dbReference type="Proteomes" id="UP000585474">
    <property type="component" value="Unassembled WGS sequence"/>
</dbReference>
<reference evidence="2 3" key="1">
    <citation type="submission" date="2019-07" db="EMBL/GenBank/DDBJ databases">
        <title>De Novo Assembly of kiwifruit Actinidia rufa.</title>
        <authorList>
            <person name="Sugita-Konishi S."/>
            <person name="Sato K."/>
            <person name="Mori E."/>
            <person name="Abe Y."/>
            <person name="Kisaki G."/>
            <person name="Hamano K."/>
            <person name="Suezawa K."/>
            <person name="Otani M."/>
            <person name="Fukuda T."/>
            <person name="Manabe T."/>
            <person name="Gomi K."/>
            <person name="Tabuchi M."/>
            <person name="Akimitsu K."/>
            <person name="Kataoka I."/>
        </authorList>
    </citation>
    <scope>NUCLEOTIDE SEQUENCE [LARGE SCALE GENOMIC DNA]</scope>
    <source>
        <strain evidence="3">cv. Fuchu</strain>
    </source>
</reference>
<sequence length="184" mass="20300">MAFSSKKRERGWQLGRTLKNYWRSRALGSKVCCYRVREAGYHYDTSKDHETCLALGNEVMLPQDVADVTVEGLEELRDLMIMQGIQEGWLACLKELSTPSDHPTWIATAPPVELLDPPVVYSLLILSGFNEEEYMNQPVDEKGGVTIGEVSMTRGNKLGGGEGEEVEDAKGGVGEGNPNTPPKE</sequence>
<keyword evidence="3" id="KW-1185">Reference proteome</keyword>
<evidence type="ECO:0000256" key="1">
    <source>
        <dbReference type="SAM" id="MobiDB-lite"/>
    </source>
</evidence>
<dbReference type="AlphaFoldDB" id="A0A7J0EXK3"/>
<name>A0A7J0EXK3_9ERIC</name>
<accession>A0A7J0EXK3</accession>
<evidence type="ECO:0000313" key="3">
    <source>
        <dbReference type="Proteomes" id="UP000585474"/>
    </source>
</evidence>
<comment type="caution">
    <text evidence="2">The sequence shown here is derived from an EMBL/GenBank/DDBJ whole genome shotgun (WGS) entry which is preliminary data.</text>
</comment>
<organism evidence="2 3">
    <name type="scientific">Actinidia rufa</name>
    <dbReference type="NCBI Taxonomy" id="165716"/>
    <lineage>
        <taxon>Eukaryota</taxon>
        <taxon>Viridiplantae</taxon>
        <taxon>Streptophyta</taxon>
        <taxon>Embryophyta</taxon>
        <taxon>Tracheophyta</taxon>
        <taxon>Spermatophyta</taxon>
        <taxon>Magnoliopsida</taxon>
        <taxon>eudicotyledons</taxon>
        <taxon>Gunneridae</taxon>
        <taxon>Pentapetalae</taxon>
        <taxon>asterids</taxon>
        <taxon>Ericales</taxon>
        <taxon>Actinidiaceae</taxon>
        <taxon>Actinidia</taxon>
    </lineage>
</organism>
<dbReference type="EMBL" id="BJWL01000007">
    <property type="protein sequence ID" value="GFY91194.1"/>
    <property type="molecule type" value="Genomic_DNA"/>
</dbReference>
<gene>
    <name evidence="2" type="ORF">Acr_07g0013900</name>
</gene>
<proteinExistence type="predicted"/>
<feature type="region of interest" description="Disordered" evidence="1">
    <location>
        <begin position="150"/>
        <end position="184"/>
    </location>
</feature>